<comment type="subcellular location">
    <subcellularLocation>
        <location evidence="1">Secreted</location>
    </subcellularLocation>
</comment>
<dbReference type="GO" id="GO:0008200">
    <property type="term" value="F:ion channel inhibitor activity"/>
    <property type="evidence" value="ECO:0007669"/>
    <property type="project" value="InterPro"/>
</dbReference>
<evidence type="ECO:0000256" key="2">
    <source>
        <dbReference type="ARBA" id="ARBA00022525"/>
    </source>
</evidence>
<accession>A0A0K2S6M6</accession>
<evidence type="ECO:0000313" key="4">
    <source>
        <dbReference type="EMBL" id="BAS22677.1"/>
    </source>
</evidence>
<organism evidence="4">
    <name type="scientific">Conus episcopatus</name>
    <name type="common">Bishop's cone</name>
    <dbReference type="NCBI Taxonomy" id="88764"/>
    <lineage>
        <taxon>Eukaryota</taxon>
        <taxon>Metazoa</taxon>
        <taxon>Spiralia</taxon>
        <taxon>Lophotrochozoa</taxon>
        <taxon>Mollusca</taxon>
        <taxon>Gastropoda</taxon>
        <taxon>Caenogastropoda</taxon>
        <taxon>Neogastropoda</taxon>
        <taxon>Conoidea</taxon>
        <taxon>Conidae</taxon>
        <taxon>Conus</taxon>
        <taxon>Darioconus</taxon>
    </lineage>
</organism>
<proteinExistence type="evidence at transcript level"/>
<protein>
    <submittedName>
        <fullName evidence="4">Conotoxin Superfamily O1</fullName>
    </submittedName>
</protein>
<keyword evidence="2" id="KW-0964">Secreted</keyword>
<evidence type="ECO:0000256" key="1">
    <source>
        <dbReference type="ARBA" id="ARBA00004613"/>
    </source>
</evidence>
<name>A0A0K2S6M6_CONEP</name>
<evidence type="ECO:0000256" key="3">
    <source>
        <dbReference type="SAM" id="SignalP"/>
    </source>
</evidence>
<sequence length="136" mass="15479">MKLTCMMIIAVLFLTAWTFVMADDSNNGLANHFSKSRDEMEDPEASKLEKRRDCQEKWEYCIVPILGFVYCCPGLICGPFVCRLILMSSTPICATPGLIFDRRVPFTGYKPLDPTLWTPRGPNIQIKQHPKTTEMS</sequence>
<reference evidence="4" key="1">
    <citation type="journal article" date="2015" name="Proc. Natl. Acad. Sci. U.S.A.">
        <title>Optimized deep-targeted proteotranscriptomic profiling reveals unexplored Conus toxin diversity and novel cysteine frameworks.</title>
        <authorList>
            <person name="Lavergne V."/>
            <person name="Harliwong I."/>
            <person name="Jones A."/>
            <person name="Miller D."/>
            <person name="Taft R.J."/>
            <person name="Alewood P.F."/>
        </authorList>
    </citation>
    <scope>NUCLEOTIDE SEQUENCE</scope>
    <source>
        <tissue evidence="4">Venom Duct</tissue>
    </source>
</reference>
<feature type="chain" id="PRO_5005483869" evidence="3">
    <location>
        <begin position="23"/>
        <end position="136"/>
    </location>
</feature>
<dbReference type="AlphaFoldDB" id="A0A0K2S6M6"/>
<dbReference type="EMBL" id="AK443243">
    <property type="protein sequence ID" value="BAS22677.1"/>
    <property type="molecule type" value="mRNA"/>
</dbReference>
<keyword evidence="3" id="KW-0732">Signal</keyword>
<dbReference type="SUPFAM" id="SSF57059">
    <property type="entry name" value="omega toxin-like"/>
    <property type="match status" value="1"/>
</dbReference>
<feature type="signal peptide" evidence="3">
    <location>
        <begin position="1"/>
        <end position="22"/>
    </location>
</feature>
<dbReference type="InterPro" id="IPR004214">
    <property type="entry name" value="Conotoxin"/>
</dbReference>
<dbReference type="GO" id="GO:0005576">
    <property type="term" value="C:extracellular region"/>
    <property type="evidence" value="ECO:0007669"/>
    <property type="project" value="UniProtKB-SubCell"/>
</dbReference>
<dbReference type="Pfam" id="PF02950">
    <property type="entry name" value="Conotoxin"/>
    <property type="match status" value="1"/>
</dbReference>